<protein>
    <submittedName>
        <fullName evidence="1">Uncharacterized protein</fullName>
    </submittedName>
</protein>
<reference evidence="1 2" key="1">
    <citation type="journal article" date="2020" name="Microorganisms">
        <title>Description of Komagataeibacter melaceti sp. nov. and Komagataeibacter melomenusus sp. nov. Isolated from Apple Cider Vinegar.</title>
        <authorList>
            <person name="Maric L."/>
            <person name="Cleenwerck I."/>
            <person name="Accetto T."/>
            <person name="Vandamme P."/>
            <person name="Trcek J."/>
        </authorList>
    </citation>
    <scope>NUCLEOTIDE SEQUENCE [LARGE SCALE GENOMIC DNA]</scope>
    <source>
        <strain evidence="1 2">AV436</strain>
    </source>
</reference>
<organism evidence="1 2">
    <name type="scientific">Komagataeibacter melomenusus</name>
    <dbReference type="NCBI Taxonomy" id="2766578"/>
    <lineage>
        <taxon>Bacteria</taxon>
        <taxon>Pseudomonadati</taxon>
        <taxon>Pseudomonadota</taxon>
        <taxon>Alphaproteobacteria</taxon>
        <taxon>Acetobacterales</taxon>
        <taxon>Acetobacteraceae</taxon>
        <taxon>Komagataeibacter</taxon>
    </lineage>
</organism>
<dbReference type="Proteomes" id="UP000623090">
    <property type="component" value="Unassembled WGS sequence"/>
</dbReference>
<proteinExistence type="predicted"/>
<keyword evidence="2" id="KW-1185">Reference proteome</keyword>
<evidence type="ECO:0000313" key="2">
    <source>
        <dbReference type="Proteomes" id="UP000623090"/>
    </source>
</evidence>
<sequence length="144" mass="17035">MLPEFAVYTPLFFQDKAGFIREGGSDKPYWKDISELPDMIERVLRQGILFFEKHYDFSSEKNMLEALPAKYKASSSGGYQEYEHSRGVMLCIIRCMLGDFEFVRRYRSAEYRTIYPKMTEDLDKIMAYLPQMEKSWLEKGYVSI</sequence>
<gene>
    <name evidence="1" type="ORF">HNW77_16700</name>
</gene>
<evidence type="ECO:0000313" key="1">
    <source>
        <dbReference type="EMBL" id="NPC67982.1"/>
    </source>
</evidence>
<accession>A0ABX2AKH7</accession>
<dbReference type="EMBL" id="JABJWC010000078">
    <property type="protein sequence ID" value="NPC67982.1"/>
    <property type="molecule type" value="Genomic_DNA"/>
</dbReference>
<comment type="caution">
    <text evidence="1">The sequence shown here is derived from an EMBL/GenBank/DDBJ whole genome shotgun (WGS) entry which is preliminary data.</text>
</comment>
<name>A0ABX2AKH7_9PROT</name>